<dbReference type="GO" id="GO:0003677">
    <property type="term" value="F:DNA binding"/>
    <property type="evidence" value="ECO:0007669"/>
    <property type="project" value="UniProtKB-UniRule"/>
</dbReference>
<dbReference type="Gene3D" id="1.10.150.130">
    <property type="match status" value="1"/>
</dbReference>
<sequence length="414" mass="46881">MAYIVTREYRDGSVRFQVKWRLGGSREGRQQSEQFETATDADAFRAAVDDAGQQWPAGWVKGRGFIANVSPEYRFSSFARASIEERTGIDARTRKDYLRDLERWIAPTFGECDIRSADHFSKSTIARWLIWLEQQTITRGKTTRKISPKTIRNLHGLLSSILQEAVEHEPPLRQRNPCALSTLPRSDDETEDDKEFLTPQEVSLLISCFAGKRRLDSRSTGREDQLLCTIAYGTGLRWGELTALRPQDVIRDPGRPPRLRVQRAWKRADDGTYFLGRPKTRMSRRTITISETVLDALVELGLDRLGREDLLIRAGDGGRLHYSTFGDRWARAVKLAQAQRLNKRPTPHDLRHSHAAALISAGQPLTYIQRRLGHESIQTTSDVYGHLLPEVDDEAMAAVESALKGGRPPLRVVG</sequence>
<keyword evidence="9" id="KW-1185">Reference proteome</keyword>
<evidence type="ECO:0000313" key="8">
    <source>
        <dbReference type="EMBL" id="KRV48811.1"/>
    </source>
</evidence>
<feature type="domain" description="Tyr recombinase" evidence="6">
    <location>
        <begin position="192"/>
        <end position="397"/>
    </location>
</feature>
<dbReference type="GO" id="GO:0006310">
    <property type="term" value="P:DNA recombination"/>
    <property type="evidence" value="ECO:0007669"/>
    <property type="project" value="UniProtKB-KW"/>
</dbReference>
<reference evidence="8 9" key="1">
    <citation type="submission" date="2015-10" db="EMBL/GenBank/DDBJ databases">
        <title>Draft genome sequence of pyrrolomycin-producing Streptomyces vitaminophilus.</title>
        <authorList>
            <person name="Graham D.E."/>
            <person name="Mahan K.M."/>
            <person name="Klingeman D.M."/>
            <person name="Hettich R.L."/>
            <person name="Parry R.J."/>
        </authorList>
    </citation>
    <scope>NUCLEOTIDE SEQUENCE [LARGE SCALE GENOMIC DNA]</scope>
    <source>
        <strain evidence="8 9">ATCC 31673</strain>
    </source>
</reference>
<dbReference type="Gene3D" id="1.10.443.10">
    <property type="entry name" value="Intergrase catalytic core"/>
    <property type="match status" value="1"/>
</dbReference>
<keyword evidence="3" id="KW-0233">DNA recombination</keyword>
<dbReference type="PANTHER" id="PTHR30349">
    <property type="entry name" value="PHAGE INTEGRASE-RELATED"/>
    <property type="match status" value="1"/>
</dbReference>
<dbReference type="GO" id="GO:0015074">
    <property type="term" value="P:DNA integration"/>
    <property type="evidence" value="ECO:0007669"/>
    <property type="project" value="InterPro"/>
</dbReference>
<feature type="region of interest" description="Disordered" evidence="5">
    <location>
        <begin position="173"/>
        <end position="192"/>
    </location>
</feature>
<dbReference type="SUPFAM" id="SSF56349">
    <property type="entry name" value="DNA breaking-rejoining enzymes"/>
    <property type="match status" value="1"/>
</dbReference>
<dbReference type="InterPro" id="IPR002104">
    <property type="entry name" value="Integrase_catalytic"/>
</dbReference>
<name>A0A0T6LRR6_WENVI</name>
<gene>
    <name evidence="8" type="ORF">AQ490_23370</name>
</gene>
<organism evidence="8 9">
    <name type="scientific">Wenjunlia vitaminophila</name>
    <name type="common">Streptomyces vitaminophilus</name>
    <dbReference type="NCBI Taxonomy" id="76728"/>
    <lineage>
        <taxon>Bacteria</taxon>
        <taxon>Bacillati</taxon>
        <taxon>Actinomycetota</taxon>
        <taxon>Actinomycetes</taxon>
        <taxon>Kitasatosporales</taxon>
        <taxon>Streptomycetaceae</taxon>
        <taxon>Wenjunlia</taxon>
    </lineage>
</organism>
<comment type="caution">
    <text evidence="8">The sequence shown here is derived from an EMBL/GenBank/DDBJ whole genome shotgun (WGS) entry which is preliminary data.</text>
</comment>
<dbReference type="Pfam" id="PF00589">
    <property type="entry name" value="Phage_integrase"/>
    <property type="match status" value="1"/>
</dbReference>
<dbReference type="InterPro" id="IPR013762">
    <property type="entry name" value="Integrase-like_cat_sf"/>
</dbReference>
<evidence type="ECO:0000313" key="9">
    <source>
        <dbReference type="Proteomes" id="UP000050867"/>
    </source>
</evidence>
<accession>A0A0T6LRR6</accession>
<evidence type="ECO:0008006" key="10">
    <source>
        <dbReference type="Google" id="ProtNLM"/>
    </source>
</evidence>
<evidence type="ECO:0000256" key="2">
    <source>
        <dbReference type="ARBA" id="ARBA00023125"/>
    </source>
</evidence>
<dbReference type="InterPro" id="IPR011010">
    <property type="entry name" value="DNA_brk_join_enz"/>
</dbReference>
<evidence type="ECO:0000256" key="5">
    <source>
        <dbReference type="SAM" id="MobiDB-lite"/>
    </source>
</evidence>
<dbReference type="AlphaFoldDB" id="A0A0T6LRR6"/>
<proteinExistence type="inferred from homology"/>
<dbReference type="EMBL" id="LLZU01000018">
    <property type="protein sequence ID" value="KRV48811.1"/>
    <property type="molecule type" value="Genomic_DNA"/>
</dbReference>
<evidence type="ECO:0000256" key="3">
    <source>
        <dbReference type="ARBA" id="ARBA00023172"/>
    </source>
</evidence>
<evidence type="ECO:0000259" key="7">
    <source>
        <dbReference type="PROSITE" id="PS51900"/>
    </source>
</evidence>
<dbReference type="STRING" id="76728.AQ490_23370"/>
<keyword evidence="2 4" id="KW-0238">DNA-binding</keyword>
<dbReference type="CDD" id="cd01189">
    <property type="entry name" value="INT_ICEBs1_C_like"/>
    <property type="match status" value="1"/>
</dbReference>
<dbReference type="InterPro" id="IPR010998">
    <property type="entry name" value="Integrase_recombinase_N"/>
</dbReference>
<dbReference type="PROSITE" id="PS51898">
    <property type="entry name" value="TYR_RECOMBINASE"/>
    <property type="match status" value="1"/>
</dbReference>
<evidence type="ECO:0000256" key="1">
    <source>
        <dbReference type="ARBA" id="ARBA00008857"/>
    </source>
</evidence>
<evidence type="ECO:0000256" key="4">
    <source>
        <dbReference type="PROSITE-ProRule" id="PRU01248"/>
    </source>
</evidence>
<comment type="similarity">
    <text evidence="1">Belongs to the 'phage' integrase family.</text>
</comment>
<dbReference type="PROSITE" id="PS51900">
    <property type="entry name" value="CB"/>
    <property type="match status" value="1"/>
</dbReference>
<dbReference type="PANTHER" id="PTHR30349:SF64">
    <property type="entry name" value="PROPHAGE INTEGRASE INTD-RELATED"/>
    <property type="match status" value="1"/>
</dbReference>
<dbReference type="Proteomes" id="UP000050867">
    <property type="component" value="Unassembled WGS sequence"/>
</dbReference>
<evidence type="ECO:0000259" key="6">
    <source>
        <dbReference type="PROSITE" id="PS51898"/>
    </source>
</evidence>
<dbReference type="InterPro" id="IPR044068">
    <property type="entry name" value="CB"/>
</dbReference>
<dbReference type="OrthoDB" id="1822491at2"/>
<protein>
    <recommendedName>
        <fullName evidence="10">Integrase</fullName>
    </recommendedName>
</protein>
<dbReference type="InterPro" id="IPR050090">
    <property type="entry name" value="Tyrosine_recombinase_XerCD"/>
</dbReference>
<feature type="domain" description="Core-binding (CB)" evidence="7">
    <location>
        <begin position="76"/>
        <end position="166"/>
    </location>
</feature>
<dbReference type="RefSeq" id="WP_058032878.1">
    <property type="nucleotide sequence ID" value="NZ_LLZU01000018.1"/>
</dbReference>